<evidence type="ECO:0000313" key="3">
    <source>
        <dbReference type="Proteomes" id="UP000002281"/>
    </source>
</evidence>
<dbReference type="Bgee" id="ENSECAG00000003563">
    <property type="expression patterns" value="Expressed in chorionic villus and 20 other cell types or tissues"/>
</dbReference>
<reference evidence="2 3" key="1">
    <citation type="journal article" date="2009" name="Science">
        <title>Genome sequence, comparative analysis, and population genetics of the domestic horse.</title>
        <authorList>
            <consortium name="Broad Institute Genome Sequencing Platform"/>
            <consortium name="Broad Institute Whole Genome Assembly Team"/>
            <person name="Wade C.M."/>
            <person name="Giulotto E."/>
            <person name="Sigurdsson S."/>
            <person name="Zoli M."/>
            <person name="Gnerre S."/>
            <person name="Imsland F."/>
            <person name="Lear T.L."/>
            <person name="Adelson D.L."/>
            <person name="Bailey E."/>
            <person name="Bellone R.R."/>
            <person name="Bloecker H."/>
            <person name="Distl O."/>
            <person name="Edgar R.C."/>
            <person name="Garber M."/>
            <person name="Leeb T."/>
            <person name="Mauceli E."/>
            <person name="MacLeod J.N."/>
            <person name="Penedo M.C.T."/>
            <person name="Raison J.M."/>
            <person name="Sharpe T."/>
            <person name="Vogel J."/>
            <person name="Andersson L."/>
            <person name="Antczak D.F."/>
            <person name="Biagi T."/>
            <person name="Binns M.M."/>
            <person name="Chowdhary B.P."/>
            <person name="Coleman S.J."/>
            <person name="Della Valle G."/>
            <person name="Fryc S."/>
            <person name="Guerin G."/>
            <person name="Hasegawa T."/>
            <person name="Hill E.W."/>
            <person name="Jurka J."/>
            <person name="Kiialainen A."/>
            <person name="Lindgren G."/>
            <person name="Liu J."/>
            <person name="Magnani E."/>
            <person name="Mickelson J.R."/>
            <person name="Murray J."/>
            <person name="Nergadze S.G."/>
            <person name="Onofrio R."/>
            <person name="Pedroni S."/>
            <person name="Piras M.F."/>
            <person name="Raudsepp T."/>
            <person name="Rocchi M."/>
            <person name="Roeed K.H."/>
            <person name="Ryder O.A."/>
            <person name="Searle S."/>
            <person name="Skow L."/>
            <person name="Swinburne J.E."/>
            <person name="Syvaenen A.C."/>
            <person name="Tozaki T."/>
            <person name="Valberg S.J."/>
            <person name="Vaudin M."/>
            <person name="White J.R."/>
            <person name="Zody M.C."/>
            <person name="Lander E.S."/>
            <person name="Lindblad-Toh K."/>
        </authorList>
    </citation>
    <scope>NUCLEOTIDE SEQUENCE [LARGE SCALE GENOMIC DNA]</scope>
    <source>
        <strain evidence="2 3">Thoroughbred</strain>
    </source>
</reference>
<feature type="transmembrane region" description="Helical" evidence="1">
    <location>
        <begin position="49"/>
        <end position="72"/>
    </location>
</feature>
<dbReference type="GO" id="GO:0008191">
    <property type="term" value="F:metalloendopeptidase inhibitor activity"/>
    <property type="evidence" value="ECO:0000318"/>
    <property type="project" value="GO_Central"/>
</dbReference>
<keyword evidence="1" id="KW-1133">Transmembrane helix</keyword>
<dbReference type="Gene3D" id="1.20.5.1700">
    <property type="match status" value="1"/>
</dbReference>
<dbReference type="GO" id="GO:0005794">
    <property type="term" value="C:Golgi apparatus"/>
    <property type="evidence" value="ECO:0000318"/>
    <property type="project" value="GO_Central"/>
</dbReference>
<dbReference type="AlphaFoldDB" id="A0A5F5PN31"/>
<dbReference type="Ensembl" id="ENSECAT00000078868.2">
    <property type="protein sequence ID" value="ENSECAP00000049757.1"/>
    <property type="gene ID" value="ENSECAG00000003563.4"/>
</dbReference>
<dbReference type="GeneTree" id="ENSGT00390000013782"/>
<dbReference type="InterPro" id="IPR024886">
    <property type="entry name" value="BST2"/>
</dbReference>
<evidence type="ECO:0000256" key="1">
    <source>
        <dbReference type="SAM" id="Phobius"/>
    </source>
</evidence>
<sequence length="231" mass="25493">MLTRGGPQKLPASAPNSCPDSHIQGQIWLALTSYHNWPVPMGDHRLLRWLLLVVVVVVVVLFLLVTTIIFAVQANSKACKDGLRAEQECRNGTHFLEHQLRRAQEVLRGTETQAAICNQTVVTLRASLEMAKADRREQLARVQELEDKGMMGPQVGTTTLPARRTPSAPWWPLCSCPWASGICRPEVPGSRRHNLDWSGSPAFQTSLTWRFQEHCRLLGGGAGGWSSSGGP</sequence>
<dbReference type="GO" id="GO:0051607">
    <property type="term" value="P:defense response to virus"/>
    <property type="evidence" value="ECO:0000318"/>
    <property type="project" value="GO_Central"/>
</dbReference>
<evidence type="ECO:0000313" key="2">
    <source>
        <dbReference type="Ensembl" id="ENSECAP00000049757.1"/>
    </source>
</evidence>
<accession>A0A5F5PN31</accession>
<keyword evidence="1" id="KW-0812">Transmembrane</keyword>
<gene>
    <name evidence="2 4" type="primary">BST2</name>
</gene>
<evidence type="ECO:0000313" key="4">
    <source>
        <dbReference type="VGNC" id="VGNC:96656"/>
    </source>
</evidence>
<protein>
    <submittedName>
        <fullName evidence="2">Bone marrow stromal cell antigen 2</fullName>
    </submittedName>
</protein>
<organism evidence="2 3">
    <name type="scientific">Equus caballus</name>
    <name type="common">Horse</name>
    <dbReference type="NCBI Taxonomy" id="9796"/>
    <lineage>
        <taxon>Eukaryota</taxon>
        <taxon>Metazoa</taxon>
        <taxon>Chordata</taxon>
        <taxon>Craniata</taxon>
        <taxon>Vertebrata</taxon>
        <taxon>Euteleostomi</taxon>
        <taxon>Mammalia</taxon>
        <taxon>Eutheria</taxon>
        <taxon>Laurasiatheria</taxon>
        <taxon>Perissodactyla</taxon>
        <taxon>Equidae</taxon>
        <taxon>Equus</taxon>
    </lineage>
</organism>
<keyword evidence="3" id="KW-1185">Reference proteome</keyword>
<dbReference type="GO" id="GO:0009986">
    <property type="term" value="C:cell surface"/>
    <property type="evidence" value="ECO:0000318"/>
    <property type="project" value="GO_Central"/>
</dbReference>
<dbReference type="Pfam" id="PF16716">
    <property type="entry name" value="BST2"/>
    <property type="match status" value="1"/>
</dbReference>
<reference evidence="2" key="2">
    <citation type="submission" date="2025-08" db="UniProtKB">
        <authorList>
            <consortium name="Ensembl"/>
        </authorList>
    </citation>
    <scope>IDENTIFICATION</scope>
    <source>
        <strain evidence="2">Thoroughbred</strain>
    </source>
</reference>
<proteinExistence type="predicted"/>
<keyword evidence="1" id="KW-0472">Membrane</keyword>
<name>A0A5F5PN31_HORSE</name>
<dbReference type="PANTHER" id="PTHR15190:SF1">
    <property type="entry name" value="BONE MARROW STROMAL ANTIGEN 2"/>
    <property type="match status" value="1"/>
</dbReference>
<dbReference type="PANTHER" id="PTHR15190">
    <property type="entry name" value="BONE MARROW STROMAL ANTIGEN 2"/>
    <property type="match status" value="1"/>
</dbReference>
<dbReference type="VGNC" id="VGNC:96656">
    <property type="gene designation" value="BST2"/>
</dbReference>
<dbReference type="Proteomes" id="UP000002281">
    <property type="component" value="Chromosome 21"/>
</dbReference>
<reference evidence="2" key="3">
    <citation type="submission" date="2025-09" db="UniProtKB">
        <authorList>
            <consortium name="Ensembl"/>
        </authorList>
    </citation>
    <scope>IDENTIFICATION</scope>
    <source>
        <strain evidence="2">Thoroughbred</strain>
    </source>
</reference>
<dbReference type="GO" id="GO:0045087">
    <property type="term" value="P:innate immune response"/>
    <property type="evidence" value="ECO:0000318"/>
    <property type="project" value="GO_Central"/>
</dbReference>